<dbReference type="Proteomes" id="UP000076021">
    <property type="component" value="Chromosome"/>
</dbReference>
<name>A0A143HBT1_9BACL</name>
<sequence length="71" mass="8281">MELTVAEKIRIVLGRQNKTLTDLAEILQMSRQNLNNKMKRDNFSEKEIEDIARALNLGFEINFIMEDGKKI</sequence>
<dbReference type="SUPFAM" id="SSF47413">
    <property type="entry name" value="lambda repressor-like DNA-binding domains"/>
    <property type="match status" value="1"/>
</dbReference>
<evidence type="ECO:0000313" key="3">
    <source>
        <dbReference type="Proteomes" id="UP000076021"/>
    </source>
</evidence>
<proteinExistence type="predicted"/>
<dbReference type="OrthoDB" id="2005033at2"/>
<gene>
    <name evidence="2" type="ORF">ATY39_06735</name>
</gene>
<reference evidence="2 3" key="1">
    <citation type="journal article" date="2016" name="Genome Announc.">
        <title>Whole-Genome Sequence of Rummeliibacillus stabekisii Strain PP9 Isolated from Antarctic Soil.</title>
        <authorList>
            <person name="da Mota F.F."/>
            <person name="Vollu R.E."/>
            <person name="Jurelevicius D."/>
            <person name="Seldin L."/>
        </authorList>
    </citation>
    <scope>NUCLEOTIDE SEQUENCE [LARGE SCALE GENOMIC DNA]</scope>
    <source>
        <strain evidence="2 3">PP9</strain>
    </source>
</reference>
<dbReference type="AlphaFoldDB" id="A0A143HBT1"/>
<keyword evidence="3" id="KW-1185">Reference proteome</keyword>
<dbReference type="InterPro" id="IPR010982">
    <property type="entry name" value="Lambda_DNA-bd_dom_sf"/>
</dbReference>
<dbReference type="Pfam" id="PF13443">
    <property type="entry name" value="HTH_26"/>
    <property type="match status" value="1"/>
</dbReference>
<accession>A0A143HBT1</accession>
<dbReference type="GO" id="GO:0003677">
    <property type="term" value="F:DNA binding"/>
    <property type="evidence" value="ECO:0007669"/>
    <property type="project" value="InterPro"/>
</dbReference>
<evidence type="ECO:0000313" key="2">
    <source>
        <dbReference type="EMBL" id="AMW99184.1"/>
    </source>
</evidence>
<feature type="domain" description="HTH cro/C1-type" evidence="1">
    <location>
        <begin position="8"/>
        <end position="58"/>
    </location>
</feature>
<dbReference type="RefSeq" id="WP_066787625.1">
    <property type="nucleotide sequence ID" value="NZ_CP014806.1"/>
</dbReference>
<dbReference type="InterPro" id="IPR001387">
    <property type="entry name" value="Cro/C1-type_HTH"/>
</dbReference>
<protein>
    <submittedName>
        <fullName evidence="2">Transcriptional regulator</fullName>
    </submittedName>
</protein>
<organism evidence="2 3">
    <name type="scientific">Rummeliibacillus stabekisii</name>
    <dbReference type="NCBI Taxonomy" id="241244"/>
    <lineage>
        <taxon>Bacteria</taxon>
        <taxon>Bacillati</taxon>
        <taxon>Bacillota</taxon>
        <taxon>Bacilli</taxon>
        <taxon>Bacillales</taxon>
        <taxon>Caryophanaceae</taxon>
        <taxon>Rummeliibacillus</taxon>
    </lineage>
</organism>
<dbReference type="KEGG" id="rst:ATY39_06735"/>
<evidence type="ECO:0000259" key="1">
    <source>
        <dbReference type="Pfam" id="PF13443"/>
    </source>
</evidence>
<dbReference type="EMBL" id="CP014806">
    <property type="protein sequence ID" value="AMW99184.1"/>
    <property type="molecule type" value="Genomic_DNA"/>
</dbReference>
<reference evidence="3" key="2">
    <citation type="submission" date="2016-03" db="EMBL/GenBank/DDBJ databases">
        <authorList>
            <person name="Ploux O."/>
        </authorList>
    </citation>
    <scope>NUCLEOTIDE SEQUENCE [LARGE SCALE GENOMIC DNA]</scope>
    <source>
        <strain evidence="3">PP9</strain>
    </source>
</reference>